<dbReference type="STRING" id="335992.SAR11_0210"/>
<dbReference type="EMBL" id="CP000084">
    <property type="protein sequence ID" value="AAZ21032.1"/>
    <property type="molecule type" value="Genomic_DNA"/>
</dbReference>
<dbReference type="HAMAP" id="MF_00177">
    <property type="entry name" value="Lys_tRNA_synth_class1"/>
    <property type="match status" value="1"/>
</dbReference>
<keyword evidence="7 10" id="KW-0648">Protein biosynthesis</keyword>
<evidence type="ECO:0000256" key="5">
    <source>
        <dbReference type="ARBA" id="ARBA00022741"/>
    </source>
</evidence>
<keyword evidence="3 10" id="KW-0963">Cytoplasm</keyword>
<keyword evidence="5 10" id="KW-0547">Nucleotide-binding</keyword>
<dbReference type="Pfam" id="PF01921">
    <property type="entry name" value="tRNA-synt_1f"/>
    <property type="match status" value="1"/>
</dbReference>
<protein>
    <recommendedName>
        <fullName evidence="10">Lysine--tRNA ligase</fullName>
        <ecNumber evidence="10">6.1.1.6</ecNumber>
    </recommendedName>
    <alternativeName>
        <fullName evidence="10">Lysyl-tRNA synthetase</fullName>
        <shortName evidence="10">LysRS</shortName>
    </alternativeName>
</protein>
<feature type="short sequence motif" description="'KMSKS' region" evidence="10">
    <location>
        <begin position="293"/>
        <end position="297"/>
    </location>
</feature>
<comment type="catalytic activity">
    <reaction evidence="9 10">
        <text>tRNA(Lys) + L-lysine + ATP = L-lysyl-tRNA(Lys) + AMP + diphosphate</text>
        <dbReference type="Rhea" id="RHEA:20792"/>
        <dbReference type="Rhea" id="RHEA-COMP:9696"/>
        <dbReference type="Rhea" id="RHEA-COMP:9697"/>
        <dbReference type="ChEBI" id="CHEBI:30616"/>
        <dbReference type="ChEBI" id="CHEBI:32551"/>
        <dbReference type="ChEBI" id="CHEBI:33019"/>
        <dbReference type="ChEBI" id="CHEBI:78442"/>
        <dbReference type="ChEBI" id="CHEBI:78529"/>
        <dbReference type="ChEBI" id="CHEBI:456215"/>
        <dbReference type="EC" id="6.1.1.6"/>
    </reaction>
</comment>
<evidence type="ECO:0000256" key="9">
    <source>
        <dbReference type="ARBA" id="ARBA00048573"/>
    </source>
</evidence>
<evidence type="ECO:0000256" key="10">
    <source>
        <dbReference type="HAMAP-Rule" id="MF_00177"/>
    </source>
</evidence>
<dbReference type="GO" id="GO:0004824">
    <property type="term" value="F:lysine-tRNA ligase activity"/>
    <property type="evidence" value="ECO:0007669"/>
    <property type="project" value="UniProtKB-UniRule"/>
</dbReference>
<dbReference type="PROSITE" id="PS00178">
    <property type="entry name" value="AA_TRNA_LIGASE_I"/>
    <property type="match status" value="1"/>
</dbReference>
<keyword evidence="8 10" id="KW-0030">Aminoacyl-tRNA synthetase</keyword>
<sequence length="525" mass="60698">MLLNKVIEKDNLDKTNAWPFVEAKKLLRERKSFIDKKGKIILQTGYGPSGLPHIGTFGEVARTSMMVNALKQLTDIPTEIITFSDDMDGFRKVPENVPNQELLNNNLHKPLTQVPDPFEKFSSFGEHNNEMLKDFLNKFNFEYNFQSSSVLYKSGFFNPTLQIILENYQGIMDIILPTLGKERQKTYSPFLPICPDTGKVLEIPVLEILKEKSKIIFDNNGKKLEVSIFDGNCKLQWKVDWAMRWYALDIDFEMYGKDLIESAILSSKIIKLIGKTNPSGFAYELFLDEKGEKISKSKGNGITIDQWLEYASPESLSLYMYQNPKRAKKLYKEIVPKTVDEYLDFIEKAKTQNELQLLMNPVWHVHNGLIPKEDTIMSFSMLLNLVETSNADSKELLWKFVKKYKKNLLEKEHPIFDNLIGYAIKYFNDVIKLQKKYKTPDANEKVALEALVKSLDSCNDKMLPEDIQTLIYSTGKENGYAENLRDWFKLIYEVVFGDENGPRMGFFISFFGVNETKELIKEKIK</sequence>
<organism evidence="11 12">
    <name type="scientific">Pelagibacter ubique (strain HTCC1062)</name>
    <dbReference type="NCBI Taxonomy" id="335992"/>
    <lineage>
        <taxon>Bacteria</taxon>
        <taxon>Pseudomonadati</taxon>
        <taxon>Pseudomonadota</taxon>
        <taxon>Alphaproteobacteria</taxon>
        <taxon>Candidatus Pelagibacterales</taxon>
        <taxon>Candidatus Pelagibacteraceae</taxon>
        <taxon>Candidatus Pelagibacter</taxon>
    </lineage>
</organism>
<dbReference type="GO" id="GO:0005524">
    <property type="term" value="F:ATP binding"/>
    <property type="evidence" value="ECO:0007669"/>
    <property type="project" value="UniProtKB-UniRule"/>
</dbReference>
<dbReference type="Gene3D" id="3.40.50.620">
    <property type="entry name" value="HUPs"/>
    <property type="match status" value="2"/>
</dbReference>
<dbReference type="eggNOG" id="COG1384">
    <property type="taxonomic scope" value="Bacteria"/>
</dbReference>
<dbReference type="PANTHER" id="PTHR37940">
    <property type="entry name" value="LYSINE--TRNA LIGASE"/>
    <property type="match status" value="1"/>
</dbReference>
<dbReference type="EC" id="6.1.1.6" evidence="10"/>
<dbReference type="NCBIfam" id="TIGR00467">
    <property type="entry name" value="lysS_arch"/>
    <property type="match status" value="1"/>
</dbReference>
<dbReference type="InterPro" id="IPR014729">
    <property type="entry name" value="Rossmann-like_a/b/a_fold"/>
</dbReference>
<dbReference type="OrthoDB" id="9803151at2"/>
<reference evidence="11 12" key="1">
    <citation type="journal article" date="2005" name="Science">
        <title>Genome streamlining in a cosmopolitan oceanic bacterium.</title>
        <authorList>
            <person name="Giovannoni S.J."/>
            <person name="Tripp H.J."/>
            <person name="Givan S."/>
            <person name="Podar M."/>
            <person name="Vergin K.L."/>
            <person name="Baptista D."/>
            <person name="Bibbs L."/>
            <person name="Eads J."/>
            <person name="Richardson T.H."/>
            <person name="Noordewier M."/>
            <person name="Rappe M.S."/>
            <person name="Short J.M."/>
            <person name="Carrington J.C."/>
            <person name="Mathur E.J."/>
        </authorList>
    </citation>
    <scope>NUCLEOTIDE SEQUENCE [LARGE SCALE GENOMIC DNA]</scope>
    <source>
        <strain evidence="11 12">HTCC1062</strain>
    </source>
</reference>
<evidence type="ECO:0000256" key="1">
    <source>
        <dbReference type="ARBA" id="ARBA00004496"/>
    </source>
</evidence>
<dbReference type="Gene3D" id="1.10.10.350">
    <property type="match status" value="1"/>
</dbReference>
<evidence type="ECO:0000313" key="12">
    <source>
        <dbReference type="Proteomes" id="UP000002528"/>
    </source>
</evidence>
<dbReference type="GO" id="GO:0005737">
    <property type="term" value="C:cytoplasm"/>
    <property type="evidence" value="ECO:0007669"/>
    <property type="project" value="UniProtKB-SubCell"/>
</dbReference>
<evidence type="ECO:0000256" key="3">
    <source>
        <dbReference type="ARBA" id="ARBA00022490"/>
    </source>
</evidence>
<feature type="short sequence motif" description="'HIGH' region" evidence="10">
    <location>
        <begin position="48"/>
        <end position="56"/>
    </location>
</feature>
<dbReference type="InterPro" id="IPR008925">
    <property type="entry name" value="aa_tRNA-synth_I_cd-bd_sf"/>
</dbReference>
<keyword evidence="12" id="KW-1185">Reference proteome</keyword>
<name>Q4FP57_PELUB</name>
<dbReference type="NCBIfam" id="NF001968">
    <property type="entry name" value="PRK00750.1-2"/>
    <property type="match status" value="1"/>
</dbReference>
<dbReference type="Proteomes" id="UP000002528">
    <property type="component" value="Chromosome"/>
</dbReference>
<keyword evidence="6 10" id="KW-0067">ATP-binding</keyword>
<dbReference type="KEGG" id="pub:SAR11_0210"/>
<comment type="similarity">
    <text evidence="2 10">Belongs to the class-I aminoacyl-tRNA synthetase family.</text>
</comment>
<evidence type="ECO:0000256" key="4">
    <source>
        <dbReference type="ARBA" id="ARBA00022598"/>
    </source>
</evidence>
<evidence type="ECO:0000256" key="2">
    <source>
        <dbReference type="ARBA" id="ARBA00005594"/>
    </source>
</evidence>
<evidence type="ECO:0000256" key="7">
    <source>
        <dbReference type="ARBA" id="ARBA00022917"/>
    </source>
</evidence>
<dbReference type="AlphaFoldDB" id="Q4FP57"/>
<evidence type="ECO:0000256" key="8">
    <source>
        <dbReference type="ARBA" id="ARBA00023146"/>
    </source>
</evidence>
<dbReference type="PANTHER" id="PTHR37940:SF1">
    <property type="entry name" value="LYSINE--TRNA LIGASE"/>
    <property type="match status" value="1"/>
</dbReference>
<proteinExistence type="inferred from homology"/>
<dbReference type="InterPro" id="IPR002904">
    <property type="entry name" value="Lys-tRNA-ligase"/>
</dbReference>
<dbReference type="HOGENOM" id="CLU_025562_2_0_5"/>
<gene>
    <name evidence="10 11" type="primary">lysS</name>
    <name evidence="11" type="ordered locus">SAR11_0210</name>
</gene>
<dbReference type="InterPro" id="IPR001412">
    <property type="entry name" value="aa-tRNA-synth_I_CS"/>
</dbReference>
<comment type="subcellular location">
    <subcellularLocation>
        <location evidence="1 10">Cytoplasm</location>
    </subcellularLocation>
</comment>
<dbReference type="InterPro" id="IPR020751">
    <property type="entry name" value="aa-tRNA-synth_I_codon-bd_sub2"/>
</dbReference>
<accession>Q4FP57</accession>
<dbReference type="GO" id="GO:0006430">
    <property type="term" value="P:lysyl-tRNA aminoacylation"/>
    <property type="evidence" value="ECO:0007669"/>
    <property type="project" value="UniProtKB-UniRule"/>
</dbReference>
<evidence type="ECO:0000256" key="6">
    <source>
        <dbReference type="ARBA" id="ARBA00022840"/>
    </source>
</evidence>
<dbReference type="SUPFAM" id="SSF52374">
    <property type="entry name" value="Nucleotidylyl transferase"/>
    <property type="match status" value="1"/>
</dbReference>
<dbReference type="SUPFAM" id="SSF48163">
    <property type="entry name" value="An anticodon-binding domain of class I aminoacyl-tRNA synthetases"/>
    <property type="match status" value="1"/>
</dbReference>
<keyword evidence="4 10" id="KW-0436">Ligase</keyword>
<dbReference type="GO" id="GO:0000049">
    <property type="term" value="F:tRNA binding"/>
    <property type="evidence" value="ECO:0007669"/>
    <property type="project" value="InterPro"/>
</dbReference>
<evidence type="ECO:0000313" key="11">
    <source>
        <dbReference type="EMBL" id="AAZ21032.1"/>
    </source>
</evidence>
<feature type="binding site" evidence="10">
    <location>
        <position position="296"/>
    </location>
    <ligand>
        <name>ATP</name>
        <dbReference type="ChEBI" id="CHEBI:30616"/>
    </ligand>
</feature>